<evidence type="ECO:0000313" key="11">
    <source>
        <dbReference type="EMBL" id="AOU98737.1"/>
    </source>
</evidence>
<evidence type="ECO:0000256" key="8">
    <source>
        <dbReference type="ARBA" id="ARBA00023163"/>
    </source>
</evidence>
<dbReference type="CDD" id="cd08441">
    <property type="entry name" value="PBP2_MetR"/>
    <property type="match status" value="1"/>
</dbReference>
<comment type="subcellular location">
    <subcellularLocation>
        <location evidence="1">Cytoplasm</location>
    </subcellularLocation>
</comment>
<dbReference type="InterPro" id="IPR037406">
    <property type="entry name" value="MetR_PBP2"/>
</dbReference>
<dbReference type="GO" id="GO:0009086">
    <property type="term" value="P:methionine biosynthetic process"/>
    <property type="evidence" value="ECO:0007669"/>
    <property type="project" value="UniProtKB-KW"/>
</dbReference>
<evidence type="ECO:0000256" key="3">
    <source>
        <dbReference type="ARBA" id="ARBA00019365"/>
    </source>
</evidence>
<dbReference type="InterPro" id="IPR000847">
    <property type="entry name" value="LysR_HTH_N"/>
</dbReference>
<dbReference type="Gene3D" id="3.40.190.10">
    <property type="entry name" value="Periplasmic binding protein-like II"/>
    <property type="match status" value="2"/>
</dbReference>
<dbReference type="GO" id="GO:0032993">
    <property type="term" value="C:protein-DNA complex"/>
    <property type="evidence" value="ECO:0007669"/>
    <property type="project" value="TreeGrafter"/>
</dbReference>
<evidence type="ECO:0000256" key="9">
    <source>
        <dbReference type="ARBA" id="ARBA00023167"/>
    </source>
</evidence>
<dbReference type="GO" id="GO:0005737">
    <property type="term" value="C:cytoplasm"/>
    <property type="evidence" value="ECO:0007669"/>
    <property type="project" value="UniProtKB-SubCell"/>
</dbReference>
<protein>
    <recommendedName>
        <fullName evidence="3">HTH-type transcriptional regulator MetR</fullName>
    </recommendedName>
</protein>
<evidence type="ECO:0000313" key="12">
    <source>
        <dbReference type="Proteomes" id="UP000095401"/>
    </source>
</evidence>
<evidence type="ECO:0000259" key="10">
    <source>
        <dbReference type="PROSITE" id="PS50931"/>
    </source>
</evidence>
<keyword evidence="5" id="KW-0028">Amino-acid biosynthesis</keyword>
<evidence type="ECO:0000256" key="4">
    <source>
        <dbReference type="ARBA" id="ARBA00022490"/>
    </source>
</evidence>
<dbReference type="Pfam" id="PF03466">
    <property type="entry name" value="LysR_substrate"/>
    <property type="match status" value="1"/>
</dbReference>
<dbReference type="SUPFAM" id="SSF46785">
    <property type="entry name" value="Winged helix' DNA-binding domain"/>
    <property type="match status" value="1"/>
</dbReference>
<keyword evidence="8" id="KW-0804">Transcription</keyword>
<evidence type="ECO:0000256" key="6">
    <source>
        <dbReference type="ARBA" id="ARBA00023015"/>
    </source>
</evidence>
<gene>
    <name evidence="11" type="ORF">BI364_12870</name>
</gene>
<comment type="similarity">
    <text evidence="2">Belongs to the LysR transcriptional regulatory family.</text>
</comment>
<dbReference type="PANTHER" id="PTHR30346">
    <property type="entry name" value="TRANSCRIPTIONAL DUAL REGULATOR HCAR-RELATED"/>
    <property type="match status" value="1"/>
</dbReference>
<proteinExistence type="inferred from homology"/>
<sequence length="302" mass="32889">MTIELKHLRTLLALHRAGTLAGAAERLHLTQSALSHQIKGLEGDLGGPLFVRKSRPLRLTRIGERLLASAVRISRELDELARDLSQFADGGGRLHIAIECHSCFAWLTPTMERYREDWPAVEMDLTLAYSFAPLAALAQGDVDLVVTSDPEPRTGLTYHRLFDYAMRLVVAPQHPLAGRAWVTPADLAGETLITYPVAPQRLDVFTRFLDPAGVAPAAVRTSELSEMILQLVASGRGVSALPDWALRDVPAGRRLVTLPLGREGLACTLHAGIRESDAERPYVRDFIAVTRRLAGGSAEGAA</sequence>
<evidence type="ECO:0000256" key="5">
    <source>
        <dbReference type="ARBA" id="ARBA00022605"/>
    </source>
</evidence>
<dbReference type="PROSITE" id="PS50931">
    <property type="entry name" value="HTH_LYSR"/>
    <property type="match status" value="1"/>
</dbReference>
<evidence type="ECO:0000256" key="7">
    <source>
        <dbReference type="ARBA" id="ARBA00023125"/>
    </source>
</evidence>
<dbReference type="RefSeq" id="WP_070079094.1">
    <property type="nucleotide sequence ID" value="NZ_CP017415.1"/>
</dbReference>
<reference evidence="12" key="1">
    <citation type="submission" date="2016-09" db="EMBL/GenBank/DDBJ databases">
        <title>Acidihalobacter prosperus F5.</title>
        <authorList>
            <person name="Khaleque H.N."/>
            <person name="Ramsay J.P."/>
            <person name="Kaksonen A.H."/>
            <person name="Boxall N.J."/>
            <person name="Watkin E.L.J."/>
        </authorList>
    </citation>
    <scope>NUCLEOTIDE SEQUENCE [LARGE SCALE GENOMIC DNA]</scope>
    <source>
        <strain evidence="12">F5</strain>
    </source>
</reference>
<dbReference type="KEGG" id="aprs:BI364_12870"/>
<dbReference type="PANTHER" id="PTHR30346:SF28">
    <property type="entry name" value="HTH-TYPE TRANSCRIPTIONAL REGULATOR CYNR"/>
    <property type="match status" value="1"/>
</dbReference>
<dbReference type="EMBL" id="CP017415">
    <property type="protein sequence ID" value="AOU98737.1"/>
    <property type="molecule type" value="Genomic_DNA"/>
</dbReference>
<dbReference type="Proteomes" id="UP000095401">
    <property type="component" value="Chromosome"/>
</dbReference>
<dbReference type="GO" id="GO:0003700">
    <property type="term" value="F:DNA-binding transcription factor activity"/>
    <property type="evidence" value="ECO:0007669"/>
    <property type="project" value="InterPro"/>
</dbReference>
<keyword evidence="9" id="KW-0486">Methionine biosynthesis</keyword>
<dbReference type="InterPro" id="IPR005119">
    <property type="entry name" value="LysR_subst-bd"/>
</dbReference>
<dbReference type="AlphaFoldDB" id="A0A1D8IQK8"/>
<dbReference type="GO" id="GO:0003677">
    <property type="term" value="F:DNA binding"/>
    <property type="evidence" value="ECO:0007669"/>
    <property type="project" value="UniProtKB-KW"/>
</dbReference>
<dbReference type="Gene3D" id="1.10.10.10">
    <property type="entry name" value="Winged helix-like DNA-binding domain superfamily/Winged helix DNA-binding domain"/>
    <property type="match status" value="1"/>
</dbReference>
<evidence type="ECO:0000256" key="1">
    <source>
        <dbReference type="ARBA" id="ARBA00004496"/>
    </source>
</evidence>
<evidence type="ECO:0000256" key="2">
    <source>
        <dbReference type="ARBA" id="ARBA00009437"/>
    </source>
</evidence>
<organism evidence="11 12">
    <name type="scientific">Acidihalobacter yilgarnensis</name>
    <dbReference type="NCBI Taxonomy" id="2819280"/>
    <lineage>
        <taxon>Bacteria</taxon>
        <taxon>Pseudomonadati</taxon>
        <taxon>Pseudomonadota</taxon>
        <taxon>Gammaproteobacteria</taxon>
        <taxon>Chromatiales</taxon>
        <taxon>Ectothiorhodospiraceae</taxon>
        <taxon>Acidihalobacter</taxon>
    </lineage>
</organism>
<dbReference type="SUPFAM" id="SSF53850">
    <property type="entry name" value="Periplasmic binding protein-like II"/>
    <property type="match status" value="1"/>
</dbReference>
<feature type="domain" description="HTH lysR-type" evidence="10">
    <location>
        <begin position="3"/>
        <end position="60"/>
    </location>
</feature>
<dbReference type="Pfam" id="PF00126">
    <property type="entry name" value="HTH_1"/>
    <property type="match status" value="1"/>
</dbReference>
<keyword evidence="4" id="KW-0963">Cytoplasm</keyword>
<name>A0A1D8IQK8_9GAMM</name>
<keyword evidence="12" id="KW-1185">Reference proteome</keyword>
<dbReference type="InterPro" id="IPR036390">
    <property type="entry name" value="WH_DNA-bd_sf"/>
</dbReference>
<dbReference type="FunFam" id="1.10.10.10:FF:000001">
    <property type="entry name" value="LysR family transcriptional regulator"/>
    <property type="match status" value="1"/>
</dbReference>
<dbReference type="InterPro" id="IPR036388">
    <property type="entry name" value="WH-like_DNA-bd_sf"/>
</dbReference>
<keyword evidence="6" id="KW-0805">Transcription regulation</keyword>
<keyword evidence="7" id="KW-0238">DNA-binding</keyword>
<accession>A0A1D8IQK8</accession>
<dbReference type="PRINTS" id="PR00039">
    <property type="entry name" value="HTHLYSR"/>
</dbReference>